<evidence type="ECO:0000313" key="2">
    <source>
        <dbReference type="EMBL" id="CAA7601853.1"/>
    </source>
</evidence>
<dbReference type="Gene3D" id="1.10.3210.10">
    <property type="entry name" value="Hypothetical protein af1432"/>
    <property type="match status" value="1"/>
</dbReference>
<proteinExistence type="predicted"/>
<dbReference type="PANTHER" id="PTHR33594">
    <property type="entry name" value="SUPERFAMILY HYDROLASE, PUTATIVE (AFU_ORTHOLOGUE AFUA_1G03035)-RELATED"/>
    <property type="match status" value="1"/>
</dbReference>
<dbReference type="CDD" id="cd00077">
    <property type="entry name" value="HDc"/>
    <property type="match status" value="1"/>
</dbReference>
<dbReference type="Proteomes" id="UP001071230">
    <property type="component" value="Unassembled WGS sequence"/>
</dbReference>
<dbReference type="KEGG" id="aacx:DEACI_2523"/>
<dbReference type="Pfam" id="PF01966">
    <property type="entry name" value="HD"/>
    <property type="match status" value="1"/>
</dbReference>
<accession>A0A8S0VXF6</accession>
<gene>
    <name evidence="2" type="ORF">DEACI_2523</name>
    <name evidence="3" type="ORF">DEACI_3151</name>
</gene>
<protein>
    <submittedName>
        <fullName evidence="2">HD/PDEase domain protein</fullName>
    </submittedName>
    <submittedName>
        <fullName evidence="3">Metal dependent phosphohydrolase</fullName>
    </submittedName>
</protein>
<dbReference type="AlphaFoldDB" id="A0A8S0VXF6"/>
<dbReference type="SUPFAM" id="SSF109604">
    <property type="entry name" value="HD-domain/PDEase-like"/>
    <property type="match status" value="1"/>
</dbReference>
<evidence type="ECO:0000313" key="4">
    <source>
        <dbReference type="Proteomes" id="UP001071230"/>
    </source>
</evidence>
<reference evidence="2" key="2">
    <citation type="submission" date="2020-01" db="EMBL/GenBank/DDBJ databases">
        <authorList>
            <person name="Hornung B."/>
        </authorList>
    </citation>
    <scope>NUCLEOTIDE SEQUENCE</scope>
    <source>
        <strain evidence="2">PacBioINE</strain>
    </source>
</reference>
<reference evidence="3" key="1">
    <citation type="submission" date="2014-11" db="EMBL/GenBank/DDBJ databases">
        <authorList>
            <person name="Hornung B.V."/>
        </authorList>
    </citation>
    <scope>NUCLEOTIDE SEQUENCE</scope>
    <source>
        <strain evidence="3">INE</strain>
    </source>
</reference>
<dbReference type="NCBIfam" id="TIGR00277">
    <property type="entry name" value="HDIG"/>
    <property type="match status" value="1"/>
</dbReference>
<keyword evidence="4" id="KW-1185">Reference proteome</keyword>
<name>A0A8S0VXF6_9FIRM</name>
<dbReference type="EMBL" id="CDGJ01000089">
    <property type="protein sequence ID" value="CEJ08672.1"/>
    <property type="molecule type" value="Genomic_DNA"/>
</dbReference>
<dbReference type="PANTHER" id="PTHR33594:SF1">
    <property type="entry name" value="HD_PDEASE DOMAIN-CONTAINING PROTEIN"/>
    <property type="match status" value="1"/>
</dbReference>
<sequence>MADYQELVQLVEQANVHPSLGLKHCQRVYNLAKELAQNLALDDEILYTSAILHDLGKYPAYALPNVDHSLRSKGLASNILQKQMFSPGKLPKVLDAIESHMYYSEPGRSDEAVYLRDANILDNLGNIGIMRLFCLVGQDELLKTPEDAIQRARTFAEALPGKVATKAGRRLAVKRREEVLRFLAGLRRQTAEYSMI</sequence>
<feature type="domain" description="HD" evidence="1">
    <location>
        <begin position="21"/>
        <end position="124"/>
    </location>
</feature>
<dbReference type="RefSeq" id="WP_240985324.1">
    <property type="nucleotide sequence ID" value="NZ_CDGJ01000089.1"/>
</dbReference>
<evidence type="ECO:0000313" key="3">
    <source>
        <dbReference type="EMBL" id="CEJ08672.1"/>
    </source>
</evidence>
<dbReference type="SMART" id="SM00471">
    <property type="entry name" value="HDc"/>
    <property type="match status" value="1"/>
</dbReference>
<dbReference type="InterPro" id="IPR003607">
    <property type="entry name" value="HD/PDEase_dom"/>
</dbReference>
<dbReference type="InterPro" id="IPR006674">
    <property type="entry name" value="HD_domain"/>
</dbReference>
<dbReference type="EMBL" id="LR746496">
    <property type="protein sequence ID" value="CAA7601853.1"/>
    <property type="molecule type" value="Genomic_DNA"/>
</dbReference>
<evidence type="ECO:0000259" key="1">
    <source>
        <dbReference type="PROSITE" id="PS51831"/>
    </source>
</evidence>
<dbReference type="Proteomes" id="UP000836597">
    <property type="component" value="Chromosome"/>
</dbReference>
<dbReference type="PROSITE" id="PS51831">
    <property type="entry name" value="HD"/>
    <property type="match status" value="1"/>
</dbReference>
<dbReference type="InterPro" id="IPR006675">
    <property type="entry name" value="HDIG_dom"/>
</dbReference>
<organism evidence="2">
    <name type="scientific">Acididesulfobacillus acetoxydans</name>
    <dbReference type="NCBI Taxonomy" id="1561005"/>
    <lineage>
        <taxon>Bacteria</taxon>
        <taxon>Bacillati</taxon>
        <taxon>Bacillota</taxon>
        <taxon>Clostridia</taxon>
        <taxon>Eubacteriales</taxon>
        <taxon>Peptococcaceae</taxon>
        <taxon>Acididesulfobacillus</taxon>
    </lineage>
</organism>